<sequence>MLFIKKAAIVKSNIVISGNFKNTGRLLGFITSANHNQSRETGFYQRRYRKLDKVKTGIKKIEGVILFPSETIRIVGLKRSNYILIFLSL</sequence>
<accession>A0ABQ1VC09</accession>
<comment type="caution">
    <text evidence="1">The sequence shown here is derived from an EMBL/GenBank/DDBJ whole genome shotgun (WGS) entry which is preliminary data.</text>
</comment>
<protein>
    <submittedName>
        <fullName evidence="1">Uncharacterized protein</fullName>
    </submittedName>
</protein>
<keyword evidence="2" id="KW-1185">Reference proteome</keyword>
<dbReference type="EMBL" id="BMIU01000033">
    <property type="protein sequence ID" value="GGF49737.1"/>
    <property type="molecule type" value="Genomic_DNA"/>
</dbReference>
<name>A0ABQ1VC09_9BACT</name>
<organism evidence="1 2">
    <name type="scientific">Echinicola rosea</name>
    <dbReference type="NCBI Taxonomy" id="1807691"/>
    <lineage>
        <taxon>Bacteria</taxon>
        <taxon>Pseudomonadati</taxon>
        <taxon>Bacteroidota</taxon>
        <taxon>Cytophagia</taxon>
        <taxon>Cytophagales</taxon>
        <taxon>Cyclobacteriaceae</taxon>
        <taxon>Echinicola</taxon>
    </lineage>
</organism>
<proteinExistence type="predicted"/>
<reference evidence="2" key="1">
    <citation type="journal article" date="2019" name="Int. J. Syst. Evol. Microbiol.">
        <title>The Global Catalogue of Microorganisms (GCM) 10K type strain sequencing project: providing services to taxonomists for standard genome sequencing and annotation.</title>
        <authorList>
            <consortium name="The Broad Institute Genomics Platform"/>
            <consortium name="The Broad Institute Genome Sequencing Center for Infectious Disease"/>
            <person name="Wu L."/>
            <person name="Ma J."/>
        </authorList>
    </citation>
    <scope>NUCLEOTIDE SEQUENCE [LARGE SCALE GENOMIC DNA]</scope>
    <source>
        <strain evidence="2">CGMCC 1.15407</strain>
    </source>
</reference>
<evidence type="ECO:0000313" key="2">
    <source>
        <dbReference type="Proteomes" id="UP000647339"/>
    </source>
</evidence>
<dbReference type="Proteomes" id="UP000647339">
    <property type="component" value="Unassembled WGS sequence"/>
</dbReference>
<evidence type="ECO:0000313" key="1">
    <source>
        <dbReference type="EMBL" id="GGF49737.1"/>
    </source>
</evidence>
<gene>
    <name evidence="1" type="ORF">GCM10011339_42920</name>
</gene>